<dbReference type="SUPFAM" id="SSF55729">
    <property type="entry name" value="Acyl-CoA N-acyltransferases (Nat)"/>
    <property type="match status" value="1"/>
</dbReference>
<dbReference type="CDD" id="cd04301">
    <property type="entry name" value="NAT_SF"/>
    <property type="match status" value="1"/>
</dbReference>
<sequence>MRIRNYQAGDEKGWIYTKALAYLFSPFFDDRDSFKPELDKEVFEERLELVAEEDGQIVGLLDIDIYNQAYSRTYRYAPANKVAYFSNLAVHPDYQGRGIAQVLFDTAKRVLKEKDVEKLSIFTRDGNAANHLYQKWGGQLVCQDWLVIGNPKAQPAIQFGVDLEAGRLHLSSSDGSHCSYYQREGIYVVADEASLEQFNIEKVYQEFTYVIDLLVN</sequence>
<name>G5JZV8_9STRE</name>
<dbReference type="Proteomes" id="UP000003330">
    <property type="component" value="Unassembled WGS sequence"/>
</dbReference>
<feature type="domain" description="N-acetyltransferase" evidence="1">
    <location>
        <begin position="1"/>
        <end position="164"/>
    </location>
</feature>
<protein>
    <submittedName>
        <fullName evidence="2">FR47-like protein</fullName>
    </submittedName>
</protein>
<dbReference type="InterPro" id="IPR000182">
    <property type="entry name" value="GNAT_dom"/>
</dbReference>
<dbReference type="STRING" id="764299.STRIC_0822"/>
<keyword evidence="3" id="KW-1185">Reference proteome</keyword>
<evidence type="ECO:0000313" key="2">
    <source>
        <dbReference type="EMBL" id="EHI70873.1"/>
    </source>
</evidence>
<gene>
    <name evidence="2" type="ORF">STRIC_0822</name>
</gene>
<reference evidence="2 3" key="1">
    <citation type="journal article" date="2014" name="Int. J. Syst. Evol. Microbiol.">
        <title>Phylogenomics and the dynamic genome evolution of the genus Streptococcus.</title>
        <authorList>
            <consortium name="The Broad Institute Genome Sequencing Platform"/>
            <person name="Richards V.P."/>
            <person name="Palmer S.R."/>
            <person name="Pavinski Bitar P.D."/>
            <person name="Qin X."/>
            <person name="Weinstock G.M."/>
            <person name="Highlander S.K."/>
            <person name="Town C.D."/>
            <person name="Burne R.A."/>
            <person name="Stanhope M.J."/>
        </authorList>
    </citation>
    <scope>NUCLEOTIDE SEQUENCE [LARGE SCALE GENOMIC DNA]</scope>
    <source>
        <strain evidence="2 3">707-05</strain>
    </source>
</reference>
<dbReference type="InterPro" id="IPR016181">
    <property type="entry name" value="Acyl_CoA_acyltransferase"/>
</dbReference>
<dbReference type="EMBL" id="AEUX02000001">
    <property type="protein sequence ID" value="EHI70873.1"/>
    <property type="molecule type" value="Genomic_DNA"/>
</dbReference>
<organism evidence="2 3">
    <name type="scientific">Streptococcus ictaluri 707-05</name>
    <dbReference type="NCBI Taxonomy" id="764299"/>
    <lineage>
        <taxon>Bacteria</taxon>
        <taxon>Bacillati</taxon>
        <taxon>Bacillota</taxon>
        <taxon>Bacilli</taxon>
        <taxon>Lactobacillales</taxon>
        <taxon>Streptococcaceae</taxon>
        <taxon>Streptococcus</taxon>
    </lineage>
</organism>
<accession>G5JZV8</accession>
<dbReference type="AlphaFoldDB" id="G5JZV8"/>
<evidence type="ECO:0000313" key="3">
    <source>
        <dbReference type="Proteomes" id="UP000003330"/>
    </source>
</evidence>
<dbReference type="Gene3D" id="3.40.630.30">
    <property type="match status" value="1"/>
</dbReference>
<dbReference type="PROSITE" id="PS51186">
    <property type="entry name" value="GNAT"/>
    <property type="match status" value="1"/>
</dbReference>
<dbReference type="eggNOG" id="COG0456">
    <property type="taxonomic scope" value="Bacteria"/>
</dbReference>
<comment type="caution">
    <text evidence="2">The sequence shown here is derived from an EMBL/GenBank/DDBJ whole genome shotgun (WGS) entry which is preliminary data.</text>
</comment>
<dbReference type="GO" id="GO:0016747">
    <property type="term" value="F:acyltransferase activity, transferring groups other than amino-acyl groups"/>
    <property type="evidence" value="ECO:0007669"/>
    <property type="project" value="InterPro"/>
</dbReference>
<proteinExistence type="predicted"/>
<evidence type="ECO:0000259" key="1">
    <source>
        <dbReference type="PROSITE" id="PS51186"/>
    </source>
</evidence>
<dbReference type="Pfam" id="PF00583">
    <property type="entry name" value="Acetyltransf_1"/>
    <property type="match status" value="1"/>
</dbReference>
<dbReference type="RefSeq" id="WP_008087192.1">
    <property type="nucleotide sequence ID" value="NZ_AEUX02000001.1"/>
</dbReference>
<dbReference type="OrthoDB" id="1821130at2"/>